<feature type="domain" description="AB hydrolase-1" evidence="1">
    <location>
        <begin position="30"/>
        <end position="154"/>
    </location>
</feature>
<proteinExistence type="predicted"/>
<evidence type="ECO:0000313" key="2">
    <source>
        <dbReference type="EMBL" id="UOQ70284.1"/>
    </source>
</evidence>
<dbReference type="InterPro" id="IPR000073">
    <property type="entry name" value="AB_hydrolase_1"/>
</dbReference>
<dbReference type="Gene3D" id="3.40.50.1820">
    <property type="entry name" value="alpha/beta hydrolase"/>
    <property type="match status" value="1"/>
</dbReference>
<dbReference type="GO" id="GO:0016787">
    <property type="term" value="F:hydrolase activity"/>
    <property type="evidence" value="ECO:0007669"/>
    <property type="project" value="UniProtKB-KW"/>
</dbReference>
<dbReference type="SUPFAM" id="SSF53474">
    <property type="entry name" value="alpha/beta-Hydrolases"/>
    <property type="match status" value="1"/>
</dbReference>
<dbReference type="GO" id="GO:0016020">
    <property type="term" value="C:membrane"/>
    <property type="evidence" value="ECO:0007669"/>
    <property type="project" value="TreeGrafter"/>
</dbReference>
<dbReference type="EMBL" id="CP095046">
    <property type="protein sequence ID" value="UOQ70284.1"/>
    <property type="molecule type" value="Genomic_DNA"/>
</dbReference>
<keyword evidence="3" id="KW-1185">Reference proteome</keyword>
<organism evidence="2 3">
    <name type="scientific">Hymenobacter cellulosilyticus</name>
    <dbReference type="NCBI Taxonomy" id="2932248"/>
    <lineage>
        <taxon>Bacteria</taxon>
        <taxon>Pseudomonadati</taxon>
        <taxon>Bacteroidota</taxon>
        <taxon>Cytophagia</taxon>
        <taxon>Cytophagales</taxon>
        <taxon>Hymenobacteraceae</taxon>
        <taxon>Hymenobacter</taxon>
    </lineage>
</organism>
<dbReference type="InterPro" id="IPR029058">
    <property type="entry name" value="AB_hydrolase_fold"/>
</dbReference>
<protein>
    <submittedName>
        <fullName evidence="2">Alpha/beta hydrolase</fullName>
    </submittedName>
</protein>
<gene>
    <name evidence="2" type="ORF">MUN79_16175</name>
</gene>
<dbReference type="InterPro" id="IPR050266">
    <property type="entry name" value="AB_hydrolase_sf"/>
</dbReference>
<dbReference type="RefSeq" id="WP_244673707.1">
    <property type="nucleotide sequence ID" value="NZ_CP095046.1"/>
</dbReference>
<name>A0A8T9PYG4_9BACT</name>
<reference evidence="2" key="1">
    <citation type="submission" date="2022-04" db="EMBL/GenBank/DDBJ databases">
        <title>Hymenobacter sp. isolated from the air.</title>
        <authorList>
            <person name="Won M."/>
            <person name="Lee C.-M."/>
            <person name="Woen H.-Y."/>
            <person name="Kwon S.-W."/>
        </authorList>
    </citation>
    <scope>NUCLEOTIDE SEQUENCE</scope>
    <source>
        <strain evidence="2">5116S-3</strain>
    </source>
</reference>
<evidence type="ECO:0000259" key="1">
    <source>
        <dbReference type="Pfam" id="PF00561"/>
    </source>
</evidence>
<accession>A0A8T9PYG4</accession>
<dbReference type="Pfam" id="PF00561">
    <property type="entry name" value="Abhydrolase_1"/>
    <property type="match status" value="1"/>
</dbReference>
<dbReference type="KEGG" id="hcu:MUN79_16175"/>
<dbReference type="Proteomes" id="UP000831796">
    <property type="component" value="Chromosome"/>
</dbReference>
<dbReference type="PANTHER" id="PTHR43798:SF33">
    <property type="entry name" value="HYDROLASE, PUTATIVE (AFU_ORTHOLOGUE AFUA_2G14860)-RELATED"/>
    <property type="match status" value="1"/>
</dbReference>
<evidence type="ECO:0000313" key="3">
    <source>
        <dbReference type="Proteomes" id="UP000831796"/>
    </source>
</evidence>
<dbReference type="AlphaFoldDB" id="A0A8T9PYG4"/>
<keyword evidence="2" id="KW-0378">Hydrolase</keyword>
<sequence length="166" mass="17624">MSTDFAQPVLVTLPDQRQLEVIRYGDPAHPAVLFHHGYASSGLSIPPNAELLAQLGLQIVAPNRPGSGRSDVHPAMTLESFAEDTVFALDALQITGPLTLLGWSAGGLYAQAQAALFPGRVAALHLLNTCLPWGSPKPTAPCRPAGKQSSFSTTTRPAWPNRFFAA</sequence>
<dbReference type="PANTHER" id="PTHR43798">
    <property type="entry name" value="MONOACYLGLYCEROL LIPASE"/>
    <property type="match status" value="1"/>
</dbReference>